<evidence type="ECO:0000259" key="11">
    <source>
        <dbReference type="PROSITE" id="PS50110"/>
    </source>
</evidence>
<comment type="subcellular location">
    <subcellularLocation>
        <location evidence="1 9">Cytoplasm</location>
    </subcellularLocation>
</comment>
<evidence type="ECO:0000313" key="12">
    <source>
        <dbReference type="EMBL" id="MBA4544220.1"/>
    </source>
</evidence>
<dbReference type="SMART" id="SM00448">
    <property type="entry name" value="REC"/>
    <property type="match status" value="1"/>
</dbReference>
<keyword evidence="4 9" id="KW-0902">Two-component regulatory system</keyword>
<keyword evidence="2 9" id="KW-0963">Cytoplasm</keyword>
<dbReference type="SUPFAM" id="SSF52172">
    <property type="entry name" value="CheY-like"/>
    <property type="match status" value="1"/>
</dbReference>
<dbReference type="InterPro" id="IPR011006">
    <property type="entry name" value="CheY-like_superfamily"/>
</dbReference>
<evidence type="ECO:0000256" key="10">
    <source>
        <dbReference type="PROSITE-ProRule" id="PRU00169"/>
    </source>
</evidence>
<keyword evidence="7 9" id="KW-0010">Activator</keyword>
<dbReference type="Pfam" id="PF20714">
    <property type="entry name" value="HTH_64"/>
    <property type="match status" value="1"/>
</dbReference>
<dbReference type="PANTHER" id="PTHR45526">
    <property type="entry name" value="TRANSCRIPTIONAL REGULATORY PROTEIN DPIA"/>
    <property type="match status" value="1"/>
</dbReference>
<dbReference type="EMBL" id="JACEIP010000032">
    <property type="protein sequence ID" value="MBA4544220.1"/>
    <property type="molecule type" value="Genomic_DNA"/>
</dbReference>
<dbReference type="InterPro" id="IPR001789">
    <property type="entry name" value="Sig_transdc_resp-reg_receiver"/>
</dbReference>
<keyword evidence="3 10" id="KW-0597">Phosphoprotein</keyword>
<proteinExistence type="predicted"/>
<keyword evidence="6 9" id="KW-0238">DNA-binding</keyword>
<dbReference type="SUPFAM" id="SSF46785">
    <property type="entry name" value="Winged helix' DNA-binding domain"/>
    <property type="match status" value="1"/>
</dbReference>
<dbReference type="InterPro" id="IPR024187">
    <property type="entry name" value="Sig_transdc_resp-reg_cit/mal"/>
</dbReference>
<evidence type="ECO:0000256" key="7">
    <source>
        <dbReference type="ARBA" id="ARBA00023159"/>
    </source>
</evidence>
<sequence>MPTPIRAAVVDDDFMIARLHGKLVESLPDYQWIGTAHNYRETLDLLEKQKPDLLLLDVYMPDQSGLEVLRSIRSHNSPCDVILVTAAKELEVVEEGFRLGIFDYLIKPFDLNRLKKSLEKYLLFRTRLAKSNQKFIDQMVVDDLKKLRSVTHSDRSWQQKGIDVRTLERIQACLARSNGFLSADEVAKLAGVSRSTARHYLVYLAEEQLAEEQLAYGTVGRPQCLYRLKSPK</sequence>
<protein>
    <recommendedName>
        <fullName evidence="9">Transcriptional regulatory protein</fullName>
    </recommendedName>
</protein>
<evidence type="ECO:0000313" key="13">
    <source>
        <dbReference type="Proteomes" id="UP000530514"/>
    </source>
</evidence>
<dbReference type="PROSITE" id="PS50110">
    <property type="entry name" value="RESPONSE_REGULATORY"/>
    <property type="match status" value="1"/>
</dbReference>
<keyword evidence="8 9" id="KW-0804">Transcription</keyword>
<keyword evidence="5 9" id="KW-0805">Transcription regulation</keyword>
<gene>
    <name evidence="12" type="ORF">H1164_15275</name>
</gene>
<dbReference type="InterPro" id="IPR051271">
    <property type="entry name" value="2C-system_Tx_regulators"/>
</dbReference>
<feature type="domain" description="Response regulatory" evidence="11">
    <location>
        <begin position="6"/>
        <end position="122"/>
    </location>
</feature>
<keyword evidence="13" id="KW-1185">Reference proteome</keyword>
<evidence type="ECO:0000256" key="6">
    <source>
        <dbReference type="ARBA" id="ARBA00023125"/>
    </source>
</evidence>
<evidence type="ECO:0000256" key="8">
    <source>
        <dbReference type="ARBA" id="ARBA00023163"/>
    </source>
</evidence>
<evidence type="ECO:0000256" key="4">
    <source>
        <dbReference type="ARBA" id="ARBA00023012"/>
    </source>
</evidence>
<dbReference type="GO" id="GO:0000156">
    <property type="term" value="F:phosphorelay response regulator activity"/>
    <property type="evidence" value="ECO:0007669"/>
    <property type="project" value="TreeGrafter"/>
</dbReference>
<organism evidence="12 13">
    <name type="scientific">Thermoactinomyces daqus</name>
    <dbReference type="NCBI Taxonomy" id="1329516"/>
    <lineage>
        <taxon>Bacteria</taxon>
        <taxon>Bacillati</taxon>
        <taxon>Bacillota</taxon>
        <taxon>Bacilli</taxon>
        <taxon>Bacillales</taxon>
        <taxon>Thermoactinomycetaceae</taxon>
        <taxon>Thermoactinomyces</taxon>
    </lineage>
</organism>
<comment type="caution">
    <text evidence="12">The sequence shown here is derived from an EMBL/GenBank/DDBJ whole genome shotgun (WGS) entry which is preliminary data.</text>
</comment>
<dbReference type="Proteomes" id="UP000530514">
    <property type="component" value="Unassembled WGS sequence"/>
</dbReference>
<dbReference type="AlphaFoldDB" id="A0A7W1XCM7"/>
<dbReference type="PIRSF" id="PIRSF006171">
    <property type="entry name" value="RR_citrat_malat"/>
    <property type="match status" value="1"/>
</dbReference>
<dbReference type="GO" id="GO:0005737">
    <property type="term" value="C:cytoplasm"/>
    <property type="evidence" value="ECO:0007669"/>
    <property type="project" value="UniProtKB-SubCell"/>
</dbReference>
<evidence type="ECO:0000256" key="9">
    <source>
        <dbReference type="PIRNR" id="PIRNR006171"/>
    </source>
</evidence>
<dbReference type="InterPro" id="IPR036390">
    <property type="entry name" value="WH_DNA-bd_sf"/>
</dbReference>
<dbReference type="CDD" id="cd19925">
    <property type="entry name" value="REC_citrate_TCS"/>
    <property type="match status" value="1"/>
</dbReference>
<feature type="modified residue" description="4-aspartylphosphate" evidence="10">
    <location>
        <position position="57"/>
    </location>
</feature>
<evidence type="ECO:0000256" key="1">
    <source>
        <dbReference type="ARBA" id="ARBA00004496"/>
    </source>
</evidence>
<dbReference type="InterPro" id="IPR048714">
    <property type="entry name" value="DpiA-like_HTH"/>
</dbReference>
<accession>A0A7W1XCM7</accession>
<dbReference type="GO" id="GO:0003700">
    <property type="term" value="F:DNA-binding transcription factor activity"/>
    <property type="evidence" value="ECO:0007669"/>
    <property type="project" value="InterPro"/>
</dbReference>
<dbReference type="Gene3D" id="3.40.50.2300">
    <property type="match status" value="1"/>
</dbReference>
<dbReference type="OrthoDB" id="9759232at2"/>
<name>A0A7W1XCM7_9BACL</name>
<evidence type="ECO:0000256" key="5">
    <source>
        <dbReference type="ARBA" id="ARBA00023015"/>
    </source>
</evidence>
<reference evidence="12 13" key="1">
    <citation type="submission" date="2020-07" db="EMBL/GenBank/DDBJ databases">
        <authorList>
            <person name="Feng H."/>
        </authorList>
    </citation>
    <scope>NUCLEOTIDE SEQUENCE [LARGE SCALE GENOMIC DNA]</scope>
    <source>
        <strain evidence="13">s-11</strain>
    </source>
</reference>
<dbReference type="Pfam" id="PF00072">
    <property type="entry name" value="Response_reg"/>
    <property type="match status" value="1"/>
</dbReference>
<dbReference type="RefSeq" id="WP_033101287.1">
    <property type="nucleotide sequence ID" value="NZ_JACEIP010000032.1"/>
</dbReference>
<evidence type="ECO:0000256" key="2">
    <source>
        <dbReference type="ARBA" id="ARBA00022490"/>
    </source>
</evidence>
<dbReference type="PANTHER" id="PTHR45526:SF1">
    <property type="entry name" value="TRANSCRIPTIONAL REGULATORY PROTEIN DCUR-RELATED"/>
    <property type="match status" value="1"/>
</dbReference>
<evidence type="ECO:0000256" key="3">
    <source>
        <dbReference type="ARBA" id="ARBA00022553"/>
    </source>
</evidence>
<dbReference type="GO" id="GO:0003677">
    <property type="term" value="F:DNA binding"/>
    <property type="evidence" value="ECO:0007669"/>
    <property type="project" value="UniProtKB-KW"/>
</dbReference>